<dbReference type="Proteomes" id="UP000813461">
    <property type="component" value="Unassembled WGS sequence"/>
</dbReference>
<evidence type="ECO:0000313" key="2">
    <source>
        <dbReference type="Proteomes" id="UP000813461"/>
    </source>
</evidence>
<protein>
    <submittedName>
        <fullName evidence="1">Uncharacterized protein</fullName>
    </submittedName>
</protein>
<proteinExistence type="predicted"/>
<keyword evidence="2" id="KW-1185">Reference proteome</keyword>
<sequence>MGRYGETASMIQASLDQSSRMWIRGTEGKRRTKYYNKRPAGEKKGAVAMGEAPAFCLGALRGRRGRGLGRAEHGRGWGEIGWETGGYVQRLNVWRQRQAACTTAGPRLIGRVGDELGRMARRWRRGSVWPRNRRPDEVNKRFANDARLRNMGRSRSRTWAHLRPLVLRDVQRTGNGRTGPCLLRAAPRRRSLPRLRALCWPG</sequence>
<organism evidence="1 2">
    <name type="scientific">Paraphoma chrysanthemicola</name>
    <dbReference type="NCBI Taxonomy" id="798071"/>
    <lineage>
        <taxon>Eukaryota</taxon>
        <taxon>Fungi</taxon>
        <taxon>Dikarya</taxon>
        <taxon>Ascomycota</taxon>
        <taxon>Pezizomycotina</taxon>
        <taxon>Dothideomycetes</taxon>
        <taxon>Pleosporomycetidae</taxon>
        <taxon>Pleosporales</taxon>
        <taxon>Pleosporineae</taxon>
        <taxon>Phaeosphaeriaceae</taxon>
        <taxon>Paraphoma</taxon>
    </lineage>
</organism>
<name>A0A8K0QYC9_9PLEO</name>
<reference evidence="1" key="1">
    <citation type="journal article" date="2021" name="Nat. Commun.">
        <title>Genetic determinants of endophytism in the Arabidopsis root mycobiome.</title>
        <authorList>
            <person name="Mesny F."/>
            <person name="Miyauchi S."/>
            <person name="Thiergart T."/>
            <person name="Pickel B."/>
            <person name="Atanasova L."/>
            <person name="Karlsson M."/>
            <person name="Huettel B."/>
            <person name="Barry K.W."/>
            <person name="Haridas S."/>
            <person name="Chen C."/>
            <person name="Bauer D."/>
            <person name="Andreopoulos W."/>
            <person name="Pangilinan J."/>
            <person name="LaButti K."/>
            <person name="Riley R."/>
            <person name="Lipzen A."/>
            <person name="Clum A."/>
            <person name="Drula E."/>
            <person name="Henrissat B."/>
            <person name="Kohler A."/>
            <person name="Grigoriev I.V."/>
            <person name="Martin F.M."/>
            <person name="Hacquard S."/>
        </authorList>
    </citation>
    <scope>NUCLEOTIDE SEQUENCE</scope>
    <source>
        <strain evidence="1">MPI-SDFR-AT-0120</strain>
    </source>
</reference>
<gene>
    <name evidence="1" type="ORF">FB567DRAFT_142401</name>
</gene>
<accession>A0A8K0QYC9</accession>
<evidence type="ECO:0000313" key="1">
    <source>
        <dbReference type="EMBL" id="KAH7077106.1"/>
    </source>
</evidence>
<dbReference type="AlphaFoldDB" id="A0A8K0QYC9"/>
<comment type="caution">
    <text evidence="1">The sequence shown here is derived from an EMBL/GenBank/DDBJ whole genome shotgun (WGS) entry which is preliminary data.</text>
</comment>
<dbReference type="EMBL" id="JAGMVJ010000018">
    <property type="protein sequence ID" value="KAH7077106.1"/>
    <property type="molecule type" value="Genomic_DNA"/>
</dbReference>